<organism evidence="4 5">
    <name type="scientific">Limnospira indica PCC 8005</name>
    <dbReference type="NCBI Taxonomy" id="376219"/>
    <lineage>
        <taxon>Bacteria</taxon>
        <taxon>Bacillati</taxon>
        <taxon>Cyanobacteriota</taxon>
        <taxon>Cyanophyceae</taxon>
        <taxon>Oscillatoriophycideae</taxon>
        <taxon>Oscillatoriales</taxon>
        <taxon>Sirenicapillariaceae</taxon>
        <taxon>Limnospira</taxon>
    </lineage>
</organism>
<dbReference type="Proteomes" id="UP000032946">
    <property type="component" value="Chromosome"/>
</dbReference>
<dbReference type="Pfam" id="PF13490">
    <property type="entry name" value="zf-HC2"/>
    <property type="match status" value="1"/>
</dbReference>
<evidence type="ECO:0000259" key="3">
    <source>
        <dbReference type="Pfam" id="PF13490"/>
    </source>
</evidence>
<dbReference type="RefSeq" id="WP_006625110.1">
    <property type="nucleotide sequence ID" value="NZ_FO818640.1"/>
</dbReference>
<evidence type="ECO:0000256" key="2">
    <source>
        <dbReference type="SAM" id="Phobius"/>
    </source>
</evidence>
<evidence type="ECO:0000313" key="4">
    <source>
        <dbReference type="EMBL" id="CDM95719.1"/>
    </source>
</evidence>
<keyword evidence="2" id="KW-0472">Membrane</keyword>
<feature type="region of interest" description="Disordered" evidence="1">
    <location>
        <begin position="1"/>
        <end position="24"/>
    </location>
</feature>
<feature type="transmembrane region" description="Helical" evidence="2">
    <location>
        <begin position="104"/>
        <end position="125"/>
    </location>
</feature>
<name>A0A9P1KGL6_9CYAN</name>
<gene>
    <name evidence="4" type="ORF">ARTHRO_40125</name>
</gene>
<dbReference type="InterPro" id="IPR027383">
    <property type="entry name" value="Znf_put"/>
</dbReference>
<dbReference type="AlphaFoldDB" id="A0A9P1KGL6"/>
<reference evidence="4 5" key="1">
    <citation type="submission" date="2014-02" db="EMBL/GenBank/DDBJ databases">
        <authorList>
            <person name="Genoscope - CEA"/>
        </authorList>
    </citation>
    <scope>NUCLEOTIDE SEQUENCE [LARGE SCALE GENOMIC DNA]</scope>
    <source>
        <strain evidence="4 5">PCC 8005</strain>
    </source>
</reference>
<keyword evidence="5" id="KW-1185">Reference proteome</keyword>
<proteinExistence type="predicted"/>
<sequence>MKSNHDDRLGNLNPNWHPESQGEGTWDEPMYYELLSAYIDGEATPAERRQVQQRLDIDRQYKAAYLQMMQLRSRWHSMPGPKNTESAQQLAGAVFNQVERRNNLMVVSGGGAIAALFLAVLASWAPTGGGGTLFAQLNRVESEPLQIALNEPLLPIVNPEAVSLTIDQPLIVIPKGPIAHP</sequence>
<keyword evidence="2 4" id="KW-0812">Transmembrane</keyword>
<dbReference type="EMBL" id="FO818640">
    <property type="protein sequence ID" value="CDM95719.1"/>
    <property type="molecule type" value="Genomic_DNA"/>
</dbReference>
<accession>A0A9P1KGL6</accession>
<protein>
    <submittedName>
        <fullName evidence="4">Transmembrane anti-sigma factor</fullName>
    </submittedName>
</protein>
<feature type="domain" description="Putative zinc-finger" evidence="3">
    <location>
        <begin position="33"/>
        <end position="52"/>
    </location>
</feature>
<keyword evidence="2" id="KW-1133">Transmembrane helix</keyword>
<evidence type="ECO:0000313" key="5">
    <source>
        <dbReference type="Proteomes" id="UP000032946"/>
    </source>
</evidence>
<evidence type="ECO:0000256" key="1">
    <source>
        <dbReference type="SAM" id="MobiDB-lite"/>
    </source>
</evidence>